<evidence type="ECO:0008006" key="4">
    <source>
        <dbReference type="Google" id="ProtNLM"/>
    </source>
</evidence>
<feature type="chain" id="PRO_5040182884" description="DUF19 domain-containing protein" evidence="1">
    <location>
        <begin position="29"/>
        <end position="235"/>
    </location>
</feature>
<keyword evidence="1" id="KW-0732">Signal</keyword>
<accession>A0A9P1IYB7</accession>
<dbReference type="OrthoDB" id="5783451at2759"/>
<dbReference type="EMBL" id="CANHGI010000006">
    <property type="protein sequence ID" value="CAI5454579.1"/>
    <property type="molecule type" value="Genomic_DNA"/>
</dbReference>
<dbReference type="PANTHER" id="PTHR34311">
    <property type="entry name" value="PROTEIN CBG21698-RELATED"/>
    <property type="match status" value="1"/>
</dbReference>
<proteinExistence type="predicted"/>
<evidence type="ECO:0000256" key="1">
    <source>
        <dbReference type="SAM" id="SignalP"/>
    </source>
</evidence>
<organism evidence="2 3">
    <name type="scientific">Caenorhabditis angaria</name>
    <dbReference type="NCBI Taxonomy" id="860376"/>
    <lineage>
        <taxon>Eukaryota</taxon>
        <taxon>Metazoa</taxon>
        <taxon>Ecdysozoa</taxon>
        <taxon>Nematoda</taxon>
        <taxon>Chromadorea</taxon>
        <taxon>Rhabditida</taxon>
        <taxon>Rhabditina</taxon>
        <taxon>Rhabditomorpha</taxon>
        <taxon>Rhabditoidea</taxon>
        <taxon>Rhabditidae</taxon>
        <taxon>Peloderinae</taxon>
        <taxon>Caenorhabditis</taxon>
    </lineage>
</organism>
<evidence type="ECO:0000313" key="3">
    <source>
        <dbReference type="Proteomes" id="UP001152747"/>
    </source>
</evidence>
<gene>
    <name evidence="2" type="ORF">CAMP_LOCUS17216</name>
</gene>
<name>A0A9P1IYB7_9PELO</name>
<dbReference type="PANTHER" id="PTHR34311:SF6">
    <property type="entry name" value="NEMATODE SPECIFIC PEPTIDE FAMILY"/>
    <property type="match status" value="1"/>
</dbReference>
<comment type="caution">
    <text evidence="2">The sequence shown here is derived from an EMBL/GenBank/DDBJ whole genome shotgun (WGS) entry which is preliminary data.</text>
</comment>
<sequence length="235" mass="26410">MYYYNTPFRKMASRVVILLVALFGVSLAQNQPWLQACDTVQLQTCQGQFNTKLGVDSSLGVTSFQALRTAVEQTFANGQAYGLLTTCEAYKEYQQCYTDTNFYSCAQNPFGLLAANGTTKFSRVQAYGYQKIWNQLDFVCGAGFGLFANNENCGSSVFANNATALRQCDTDFETNVVLDQSQTCAYVELAATCYQRIFYDACRRSEMGWWGCNYERTGTNLNYPQCTQLFCSFHS</sequence>
<reference evidence="2" key="1">
    <citation type="submission" date="2022-11" db="EMBL/GenBank/DDBJ databases">
        <authorList>
            <person name="Kikuchi T."/>
        </authorList>
    </citation>
    <scope>NUCLEOTIDE SEQUENCE</scope>
    <source>
        <strain evidence="2">PS1010</strain>
    </source>
</reference>
<dbReference type="Proteomes" id="UP001152747">
    <property type="component" value="Unassembled WGS sequence"/>
</dbReference>
<feature type="signal peptide" evidence="1">
    <location>
        <begin position="1"/>
        <end position="28"/>
    </location>
</feature>
<keyword evidence="3" id="KW-1185">Reference proteome</keyword>
<evidence type="ECO:0000313" key="2">
    <source>
        <dbReference type="EMBL" id="CAI5454579.1"/>
    </source>
</evidence>
<dbReference type="AlphaFoldDB" id="A0A9P1IYB7"/>
<protein>
    <recommendedName>
        <fullName evidence="4">DUF19 domain-containing protein</fullName>
    </recommendedName>
</protein>